<dbReference type="Pfam" id="PF13927">
    <property type="entry name" value="Ig_3"/>
    <property type="match status" value="4"/>
</dbReference>
<dbReference type="FunFam" id="2.60.40.10:FF:000093">
    <property type="entry name" value="Down syndrome cell adhesion molecule, isoform B"/>
    <property type="match status" value="1"/>
</dbReference>
<feature type="domain" description="Ig-like" evidence="17">
    <location>
        <begin position="557"/>
        <end position="650"/>
    </location>
</feature>
<evidence type="ECO:0000256" key="15">
    <source>
        <dbReference type="SAM" id="MobiDB-lite"/>
    </source>
</evidence>
<dbReference type="FunFam" id="2.60.40.10:FF:000333">
    <property type="entry name" value="Down syndrome cell adhesion molecule"/>
    <property type="match status" value="2"/>
</dbReference>
<keyword evidence="13" id="KW-0393">Immunoglobulin domain</keyword>
<feature type="transmembrane region" description="Helical" evidence="16">
    <location>
        <begin position="1623"/>
        <end position="1645"/>
    </location>
</feature>
<feature type="domain" description="Fibronectin type-III" evidence="18">
    <location>
        <begin position="1409"/>
        <end position="1502"/>
    </location>
</feature>
<dbReference type="Pfam" id="PF07679">
    <property type="entry name" value="I-set"/>
    <property type="match status" value="4"/>
</dbReference>
<dbReference type="GO" id="GO:0048812">
    <property type="term" value="P:neuron projection morphogenesis"/>
    <property type="evidence" value="ECO:0007669"/>
    <property type="project" value="UniProtKB-ARBA"/>
</dbReference>
<feature type="domain" description="Ig-like" evidence="17">
    <location>
        <begin position="467"/>
        <end position="551"/>
    </location>
</feature>
<organism evidence="20">
    <name type="scientific">Thrips palmi</name>
    <name type="common">Melon thrips</name>
    <dbReference type="NCBI Taxonomy" id="161013"/>
    <lineage>
        <taxon>Eukaryota</taxon>
        <taxon>Metazoa</taxon>
        <taxon>Ecdysozoa</taxon>
        <taxon>Arthropoda</taxon>
        <taxon>Hexapoda</taxon>
        <taxon>Insecta</taxon>
        <taxon>Pterygota</taxon>
        <taxon>Neoptera</taxon>
        <taxon>Paraneoptera</taxon>
        <taxon>Thysanoptera</taxon>
        <taxon>Terebrantia</taxon>
        <taxon>Thripoidea</taxon>
        <taxon>Thripidae</taxon>
        <taxon>Thrips</taxon>
    </lineage>
</organism>
<keyword evidence="6" id="KW-0130">Cell adhesion</keyword>
<evidence type="ECO:0000256" key="7">
    <source>
        <dbReference type="ARBA" id="ARBA00022902"/>
    </source>
</evidence>
<dbReference type="InterPro" id="IPR003598">
    <property type="entry name" value="Ig_sub2"/>
</dbReference>
<dbReference type="SUPFAM" id="SSF49265">
    <property type="entry name" value="Fibronectin type III"/>
    <property type="match status" value="3"/>
</dbReference>
<dbReference type="CDD" id="cd00063">
    <property type="entry name" value="FN3"/>
    <property type="match status" value="6"/>
</dbReference>
<dbReference type="InterPro" id="IPR036179">
    <property type="entry name" value="Ig-like_dom_sf"/>
</dbReference>
<keyword evidence="4" id="KW-0732">Signal</keyword>
<evidence type="ECO:0000256" key="2">
    <source>
        <dbReference type="ARBA" id="ARBA00022475"/>
    </source>
</evidence>
<feature type="domain" description="Fibronectin type-III" evidence="18">
    <location>
        <begin position="1506"/>
        <end position="1596"/>
    </location>
</feature>
<dbReference type="Pfam" id="PF00041">
    <property type="entry name" value="fn3"/>
    <property type="match status" value="5"/>
</dbReference>
<feature type="domain" description="Fibronectin type-III" evidence="18">
    <location>
        <begin position="1221"/>
        <end position="1316"/>
    </location>
</feature>
<dbReference type="Proteomes" id="UP000515158">
    <property type="component" value="Unplaced"/>
</dbReference>
<evidence type="ECO:0000256" key="8">
    <source>
        <dbReference type="ARBA" id="ARBA00022989"/>
    </source>
</evidence>
<evidence type="ECO:0000313" key="19">
    <source>
        <dbReference type="Proteomes" id="UP000515158"/>
    </source>
</evidence>
<evidence type="ECO:0000256" key="14">
    <source>
        <dbReference type="ARBA" id="ARBA00034103"/>
    </source>
</evidence>
<feature type="domain" description="Ig-like" evidence="17">
    <location>
        <begin position="758"/>
        <end position="849"/>
    </location>
</feature>
<dbReference type="InterPro" id="IPR036116">
    <property type="entry name" value="FN3_sf"/>
</dbReference>
<keyword evidence="19" id="KW-1185">Reference proteome</keyword>
<feature type="domain" description="Fibronectin type-III" evidence="18">
    <location>
        <begin position="914"/>
        <end position="1010"/>
    </location>
</feature>
<dbReference type="InterPro" id="IPR007110">
    <property type="entry name" value="Ig-like_dom"/>
</dbReference>
<dbReference type="SMART" id="SM00409">
    <property type="entry name" value="IG"/>
    <property type="match status" value="8"/>
</dbReference>
<dbReference type="PANTHER" id="PTHR44170:SF6">
    <property type="entry name" value="CONTACTIN"/>
    <property type="match status" value="1"/>
</dbReference>
<evidence type="ECO:0000256" key="3">
    <source>
        <dbReference type="ARBA" id="ARBA00022692"/>
    </source>
</evidence>
<keyword evidence="7" id="KW-0524">Neurogenesis</keyword>
<comment type="subcellular location">
    <subcellularLocation>
        <location evidence="1">Cell membrane</location>
        <topology evidence="1">Single-pass type I membrane protein</topology>
    </subcellularLocation>
    <subcellularLocation>
        <location evidence="14">Synapse</location>
    </subcellularLocation>
</comment>
<dbReference type="InterPro" id="IPR003961">
    <property type="entry name" value="FN3_dom"/>
</dbReference>
<feature type="domain" description="Ig-like" evidence="17">
    <location>
        <begin position="1311"/>
        <end position="1407"/>
    </location>
</feature>
<dbReference type="FunFam" id="2.60.40.10:FF:000120">
    <property type="entry name" value="Down syndrome cell adhesion molecule like 1"/>
    <property type="match status" value="1"/>
</dbReference>
<dbReference type="PROSITE" id="PS50853">
    <property type="entry name" value="FN3"/>
    <property type="match status" value="6"/>
</dbReference>
<evidence type="ECO:0000313" key="20">
    <source>
        <dbReference type="RefSeq" id="XP_034252481.1"/>
    </source>
</evidence>
<protein>
    <submittedName>
        <fullName evidence="20">Down syndrome cell adhesion molecule-like protein Dscam2</fullName>
    </submittedName>
</protein>
<evidence type="ECO:0000256" key="10">
    <source>
        <dbReference type="ARBA" id="ARBA00023136"/>
    </source>
</evidence>
<feature type="domain" description="Fibronectin type-III" evidence="18">
    <location>
        <begin position="1119"/>
        <end position="1217"/>
    </location>
</feature>
<evidence type="ECO:0000256" key="5">
    <source>
        <dbReference type="ARBA" id="ARBA00022737"/>
    </source>
</evidence>
<dbReference type="InterPro" id="IPR013783">
    <property type="entry name" value="Ig-like_fold"/>
</dbReference>
<dbReference type="GO" id="GO:0005886">
    <property type="term" value="C:plasma membrane"/>
    <property type="evidence" value="ECO:0007669"/>
    <property type="project" value="UniProtKB-SubCell"/>
</dbReference>
<feature type="region of interest" description="Disordered" evidence="15">
    <location>
        <begin position="1757"/>
        <end position="1881"/>
    </location>
</feature>
<dbReference type="Pfam" id="PF25059">
    <property type="entry name" value="FN3_DSCAM-DSCAML_C"/>
    <property type="match status" value="1"/>
</dbReference>
<evidence type="ECO:0000256" key="13">
    <source>
        <dbReference type="ARBA" id="ARBA00023319"/>
    </source>
</evidence>
<evidence type="ECO:0000256" key="4">
    <source>
        <dbReference type="ARBA" id="ARBA00022729"/>
    </source>
</evidence>
<keyword evidence="10 16" id="KW-0472">Membrane</keyword>
<evidence type="ECO:0000256" key="9">
    <source>
        <dbReference type="ARBA" id="ARBA00023018"/>
    </source>
</evidence>
<dbReference type="FunFam" id="2.60.40.10:FF:000017">
    <property type="entry name" value="Down syndrome cell adhesion molecule b"/>
    <property type="match status" value="1"/>
</dbReference>
<sequence length="1963" mass="214323">MEPRFMELRFIELRFMELRFMELRFMELRFMELRFMALLFITASRYHSCLSQTALLLCHYFMSRARRPHFDDRAASVTSFVEGVIHSIYPLLVVADGKYHMLPTGELLVLNISEQDARHAFRCRTHHRLTQRNVPSANAGRIQLTDARRPVAPILHETTSTVSARVEESVVVPCVAHANPPPVYRWWRQGQENAVDALDRFSVKDGTLTIPSVREADAGVYYCNASNSEGSEASTNAWILAVAWRRRQSREPVMAPVWKLFSKGRERDRASEQRPRCRLNFETPVLELALQVWAPLSVHVLPPRQTVDVGKSADLVCQAAGFPRQQVRWLKDGRPLRGKEDRGMYQCVVRNDHDMAQGIAELRLGDAAPTLQYKFIEQTMQPGPSVSLKCSASGNPTPHMSWKLDGFPLPPNERVMIGQYVTLYGDVVSHVNISNVKAEDGGEYDCEAENRAGVAKHQARLNIYGSPFVRPMPDIVAVAGKSLHIKCPVAGYPIESVSWEKDGVVLPSIMRQRVSANTLTIENVQHASDQGTYTCTARAKHSHASKRSVLVRVLVPPKVTPITFPRDLNVGDRTSVQCVVTSGDLPLSFAWLKDGALVDGQGLGLGGLADVSVRQSDDFSSALSIGTIGTEHSGNYTCRVSNQASTVTFTAALQVNVPPRIAPFYFEEGLAEGMRTQVMCTASQGDPPVSLSWVKDNKPLDASSGVSTGIQVKDFAAYSSVLTIHSVAASHSGNYSCVVANSAGRAEYTATLSVTVPPRWVLEPAEQSVVLGKAATLQCQADGFPKPTITWKQAIGTQPQEFRDLGFEFQQLEEGSLFLPEAGSQHKGHYLCQASNGIGPALSKLVKLNVLAGPRIRARPRTPGAAGPGNGVQSELIVEETELRDRGEYQCIATNAYGQDSLGVQLLVQELPDFPRNLRVSEQTGRSVTLSWSPAPSASDSTVVSYIVQYKEARDVWHEHNQQKVLEGAETSTLIAGLRPATAYHFRIFAQNQLGTSAASDVLHAVTDSEVPAGPPLQVSVEAASSTQLRITWQPPDRTLWNGDILGYVIGFRHLGSAEESFNYTRVSMTGDVSGDFRLSGLDKFTQYQVVVQAFNTRGEGPQSPVVIAQTLEDAPGGPPRDVQCSALTAHNLQVGWTPPSPHLAHGVIQGYRLIYEPADDDGVSEATSRESKAMTSTNTVLHGLVPAANYSVQVLAFTRAGDGVPSKPIVCSTEEAAPDAPERIKAVVRSPSAVVVSWTAPRRANGRLLKYTVHVRQVGDRAPVVKGTVLASQQHYDVVDLSHDHTYEAWVTASTKVGPGRQSRTVPLSPSTSNSVPAAIVSWGRSLVLPHRTNVTLACIVVGQPAPAVEWRHGDVRLEQQQQQQQQQGEHHLVLSNLQRNVEGNYSCHASNPAGSDVIVYSLQVQVPPTAPLLLTTTTTVDSVQLQWKQGDNGGAAVRGFVLAFRRELGEWEEASLDRRASTHLLAGLHCGTRYQFTLTAFNKIGSGAASALRTATTKGGKPGAAAPQQFLNVNATAATLHLPAWQDNECPILYFVVEYQRDADAWLLVSNNALPTQRLSIAPLVSRSRYTVRVTAHNNAGSTVHLYNFTTPAALGADGDMDSAVSDAGLSSTPFYLDAAVVAPTVVSVVALVLAVVLACFCFRRNFENRAAAMVSLDNKQNMSMEHRDQYYTSVRKPLQSPCRDINALERIPEYSEDIYPYATFHLPEHENMGGNPQRRGTFLGYHDAIALEHGLGQGLGQGLGLDLEEDHYQHIRPLGGHPGGRARSRSRSRSRANSRGAGKRSESDETESGSDSEHGLQGSLRPSHKHRGSGSGSSKADKDGRSSSSSSSGQRALQPRDSRDQRRSSGRLSSATSRPSPQHSFHYRGQKLSTSAEPAQTIERLTLPSRRHRRREGRDRELSLGGIVGMDLRMPSSDLHDLTTSATPSATWSPCSRRSAWASSPSPGHYVVEEESVINI</sequence>
<dbReference type="InterPro" id="IPR003599">
    <property type="entry name" value="Ig_sub"/>
</dbReference>
<keyword evidence="11" id="KW-1015">Disulfide bond</keyword>
<dbReference type="InterPro" id="IPR056754">
    <property type="entry name" value="DSCAM/DSCAML_C"/>
</dbReference>
<dbReference type="CDD" id="cd20956">
    <property type="entry name" value="IgI_4_Dscam"/>
    <property type="match status" value="1"/>
</dbReference>
<dbReference type="InterPro" id="IPR013098">
    <property type="entry name" value="Ig_I-set"/>
</dbReference>
<dbReference type="OrthoDB" id="152385at2759"/>
<dbReference type="PANTHER" id="PTHR44170">
    <property type="entry name" value="PROTEIN SIDEKICK"/>
    <property type="match status" value="1"/>
</dbReference>
<dbReference type="SUPFAM" id="SSF48726">
    <property type="entry name" value="Immunoglobulin"/>
    <property type="match status" value="8"/>
</dbReference>
<evidence type="ECO:0000256" key="11">
    <source>
        <dbReference type="ARBA" id="ARBA00023157"/>
    </source>
</evidence>
<keyword evidence="5" id="KW-0677">Repeat</keyword>
<evidence type="ECO:0000256" key="12">
    <source>
        <dbReference type="ARBA" id="ARBA00023180"/>
    </source>
</evidence>
<evidence type="ECO:0000256" key="16">
    <source>
        <dbReference type="SAM" id="Phobius"/>
    </source>
</evidence>
<reference evidence="20" key="1">
    <citation type="submission" date="2025-08" db="UniProtKB">
        <authorList>
            <consortium name="RefSeq"/>
        </authorList>
    </citation>
    <scope>IDENTIFICATION</scope>
    <source>
        <tissue evidence="20">Total insect</tissue>
    </source>
</reference>
<gene>
    <name evidence="20" type="primary">LOC117651963</name>
</gene>
<dbReference type="GO" id="GO:0098609">
    <property type="term" value="P:cell-cell adhesion"/>
    <property type="evidence" value="ECO:0007669"/>
    <property type="project" value="TreeGrafter"/>
</dbReference>
<accession>A0A6P9A861</accession>
<feature type="domain" description="Ig-like" evidence="17">
    <location>
        <begin position="369"/>
        <end position="462"/>
    </location>
</feature>
<evidence type="ECO:0000256" key="6">
    <source>
        <dbReference type="ARBA" id="ARBA00022889"/>
    </source>
</evidence>
<name>A0A6P9A861_THRPL</name>
<keyword evidence="8 16" id="KW-1133">Transmembrane helix</keyword>
<feature type="domain" description="Ig-like" evidence="17">
    <location>
        <begin position="659"/>
        <end position="753"/>
    </location>
</feature>
<feature type="compositionally biased region" description="Basic residues" evidence="15">
    <location>
        <begin position="1767"/>
        <end position="1779"/>
    </location>
</feature>
<feature type="domain" description="Fibronectin type-III" evidence="18">
    <location>
        <begin position="1015"/>
        <end position="1114"/>
    </location>
</feature>
<dbReference type="FunFam" id="2.60.40.10:FF:000104">
    <property type="entry name" value="Down syndrome cell adhesion molecule b"/>
    <property type="match status" value="1"/>
</dbReference>
<dbReference type="GO" id="GO:0045202">
    <property type="term" value="C:synapse"/>
    <property type="evidence" value="ECO:0007669"/>
    <property type="project" value="UniProtKB-SubCell"/>
</dbReference>
<keyword evidence="9" id="KW-0770">Synapse</keyword>
<evidence type="ECO:0000256" key="1">
    <source>
        <dbReference type="ARBA" id="ARBA00004251"/>
    </source>
</evidence>
<proteinExistence type="predicted"/>
<dbReference type="CDD" id="cd00096">
    <property type="entry name" value="Ig"/>
    <property type="match status" value="2"/>
</dbReference>
<dbReference type="RefSeq" id="XP_034252481.1">
    <property type="nucleotide sequence ID" value="XM_034396590.1"/>
</dbReference>
<evidence type="ECO:0000259" key="18">
    <source>
        <dbReference type="PROSITE" id="PS50853"/>
    </source>
</evidence>
<evidence type="ECO:0000259" key="17">
    <source>
        <dbReference type="PROSITE" id="PS50835"/>
    </source>
</evidence>
<keyword evidence="2" id="KW-1003">Cell membrane</keyword>
<keyword evidence="3 16" id="KW-0812">Transmembrane</keyword>
<feature type="compositionally biased region" description="Basic and acidic residues" evidence="15">
    <location>
        <begin position="1841"/>
        <end position="1850"/>
    </location>
</feature>
<dbReference type="KEGG" id="tpal:117651963"/>
<feature type="domain" description="Ig-like" evidence="17">
    <location>
        <begin position="295"/>
        <end position="363"/>
    </location>
</feature>
<dbReference type="SMART" id="SM00408">
    <property type="entry name" value="IGc2"/>
    <property type="match status" value="8"/>
</dbReference>
<keyword evidence="12" id="KW-0325">Glycoprotein</keyword>
<dbReference type="InParanoid" id="A0A6P9A861"/>
<feature type="domain" description="Ig-like" evidence="17">
    <location>
        <begin position="153"/>
        <end position="234"/>
    </location>
</feature>
<dbReference type="Gene3D" id="2.60.40.10">
    <property type="entry name" value="Immunoglobulins"/>
    <property type="match status" value="16"/>
</dbReference>
<dbReference type="GeneID" id="117651963"/>
<dbReference type="PROSITE" id="PS50835">
    <property type="entry name" value="IG_LIKE"/>
    <property type="match status" value="8"/>
</dbReference>
<dbReference type="SMART" id="SM00060">
    <property type="entry name" value="FN3"/>
    <property type="match status" value="6"/>
</dbReference>